<protein>
    <recommendedName>
        <fullName evidence="2">Nephrocystin 3-like N-terminal domain-containing protein</fullName>
    </recommendedName>
</protein>
<sequence>FNTTTLVSWETWSWQDLYSVCTHIWGQEEGTVLMSRRSAVIDELLANHMERDIGVAYIYLDYADKEAQTLENVFASVLKQIAICKEKESIEEVRRLYRACNMGAQRPEIDALVETVRQISQHFKQIFIAIDALDE</sequence>
<dbReference type="Proteomes" id="UP000053841">
    <property type="component" value="Unassembled WGS sequence"/>
</dbReference>
<keyword evidence="1" id="KW-0677">Repeat</keyword>
<evidence type="ECO:0000313" key="3">
    <source>
        <dbReference type="EMBL" id="EUC33813.1"/>
    </source>
</evidence>
<feature type="non-terminal residue" evidence="3">
    <location>
        <position position="1"/>
    </location>
</feature>
<reference evidence="3 4" key="1">
    <citation type="journal article" date="2013" name="PLoS Genet.">
        <title>Comparative genome structure, secondary metabolite, and effector coding capacity across Cochliobolus pathogens.</title>
        <authorList>
            <person name="Condon B.J."/>
            <person name="Leng Y."/>
            <person name="Wu D."/>
            <person name="Bushley K.E."/>
            <person name="Ohm R.A."/>
            <person name="Otillar R."/>
            <person name="Martin J."/>
            <person name="Schackwitz W."/>
            <person name="Grimwood J."/>
            <person name="MohdZainudin N."/>
            <person name="Xue C."/>
            <person name="Wang R."/>
            <person name="Manning V.A."/>
            <person name="Dhillon B."/>
            <person name="Tu Z.J."/>
            <person name="Steffenson B.J."/>
            <person name="Salamov A."/>
            <person name="Sun H."/>
            <person name="Lowry S."/>
            <person name="LaButti K."/>
            <person name="Han J."/>
            <person name="Copeland A."/>
            <person name="Lindquist E."/>
            <person name="Barry K."/>
            <person name="Schmutz J."/>
            <person name="Baker S.E."/>
            <person name="Ciuffetti L.M."/>
            <person name="Grigoriev I.V."/>
            <person name="Zhong S."/>
            <person name="Turgeon B.G."/>
        </authorList>
    </citation>
    <scope>NUCLEOTIDE SEQUENCE [LARGE SCALE GENOMIC DNA]</scope>
    <source>
        <strain evidence="3 4">26-R-13</strain>
    </source>
</reference>
<accession>W6Y7D9</accession>
<dbReference type="OrthoDB" id="3944243at2759"/>
<gene>
    <name evidence="3" type="ORF">COCCADRAFT_71017</name>
</gene>
<dbReference type="EMBL" id="KI964602">
    <property type="protein sequence ID" value="EUC33813.1"/>
    <property type="molecule type" value="Genomic_DNA"/>
</dbReference>
<name>W6Y7D9_COCC2</name>
<dbReference type="HOGENOM" id="CLU_1890673_0_0_1"/>
<organism evidence="3 4">
    <name type="scientific">Cochliobolus carbonum (strain 26-R-13)</name>
    <name type="common">Maize leaf spot fungus</name>
    <name type="synonym">Bipolaris zeicola</name>
    <dbReference type="NCBI Taxonomy" id="930089"/>
    <lineage>
        <taxon>Eukaryota</taxon>
        <taxon>Fungi</taxon>
        <taxon>Dikarya</taxon>
        <taxon>Ascomycota</taxon>
        <taxon>Pezizomycotina</taxon>
        <taxon>Dothideomycetes</taxon>
        <taxon>Pleosporomycetidae</taxon>
        <taxon>Pleosporales</taxon>
        <taxon>Pleosporineae</taxon>
        <taxon>Pleosporaceae</taxon>
        <taxon>Bipolaris</taxon>
    </lineage>
</organism>
<evidence type="ECO:0000256" key="1">
    <source>
        <dbReference type="ARBA" id="ARBA00022737"/>
    </source>
</evidence>
<dbReference type="InterPro" id="IPR027417">
    <property type="entry name" value="P-loop_NTPase"/>
</dbReference>
<dbReference type="GeneID" id="19150684"/>
<evidence type="ECO:0000259" key="2">
    <source>
        <dbReference type="Pfam" id="PF24883"/>
    </source>
</evidence>
<proteinExistence type="predicted"/>
<keyword evidence="4" id="KW-1185">Reference proteome</keyword>
<dbReference type="AlphaFoldDB" id="W6Y7D9"/>
<evidence type="ECO:0000313" key="4">
    <source>
        <dbReference type="Proteomes" id="UP000053841"/>
    </source>
</evidence>
<dbReference type="Pfam" id="PF24883">
    <property type="entry name" value="NPHP3_N"/>
    <property type="match status" value="1"/>
</dbReference>
<dbReference type="Gene3D" id="3.40.50.300">
    <property type="entry name" value="P-loop containing nucleotide triphosphate hydrolases"/>
    <property type="match status" value="1"/>
</dbReference>
<feature type="non-terminal residue" evidence="3">
    <location>
        <position position="135"/>
    </location>
</feature>
<dbReference type="KEGG" id="bze:COCCADRAFT_71017"/>
<dbReference type="RefSeq" id="XP_007711843.1">
    <property type="nucleotide sequence ID" value="XM_007713653.1"/>
</dbReference>
<feature type="domain" description="Nephrocystin 3-like N-terminal" evidence="2">
    <location>
        <begin position="38"/>
        <end position="135"/>
    </location>
</feature>
<dbReference type="InterPro" id="IPR056884">
    <property type="entry name" value="NPHP3-like_N"/>
</dbReference>